<proteinExistence type="predicted"/>
<sequence>MNPCQTILAIDAAWTPTQPSGLALVQQRGCDWHCIALAPSYQGFVELAAGITTDWTVRRIPGSEPKLPQLLEAAERLAGQPVDLVTLDMPVAKTPLSTRRGADRVVSREFASRWCAAHSPTATRPGQLGARISDFLSATGYALATTATPSPGRQQFLEVYPHVALLSLLKRSRRVPYKVSKSTKYWPGEPLPERIRSLLREFGAIREALGQVFEGMTLVLPTPDNVKSLAELKRYEDVLDALVCAWVGVEYLAGRTVPLGDEDAAIWCPRDVVRTESALGG</sequence>
<accession>W8KFT6</accession>
<dbReference type="PATRIC" id="fig|1354791.3.peg.1340"/>
<dbReference type="AlphaFoldDB" id="W8KFT6"/>
<dbReference type="RefSeq" id="WP_025280977.1">
    <property type="nucleotide sequence ID" value="NZ_CP007268.1"/>
</dbReference>
<dbReference type="Pfam" id="PF04250">
    <property type="entry name" value="DUF429"/>
    <property type="match status" value="1"/>
</dbReference>
<reference evidence="1 2" key="1">
    <citation type="journal article" date="2014" name="J Genomics">
        <title>Draft Genome Sequence of the Extremely Halophilic Phototrophic Purple Sulfur Bacterium Halorhodospira halochloris.</title>
        <authorList>
            <person name="Singh K.S."/>
            <person name="Kirksey J."/>
            <person name="Hoff W.D."/>
            <person name="Deole R."/>
        </authorList>
    </citation>
    <scope>NUCLEOTIDE SEQUENCE [LARGE SCALE GENOMIC DNA]</scope>
    <source>
        <strain evidence="1 2">A</strain>
    </source>
</reference>
<evidence type="ECO:0008006" key="3">
    <source>
        <dbReference type="Google" id="ProtNLM"/>
    </source>
</evidence>
<evidence type="ECO:0000313" key="2">
    <source>
        <dbReference type="Proteomes" id="UP000019442"/>
    </source>
</evidence>
<reference evidence="2" key="2">
    <citation type="submission" date="2014-02" db="EMBL/GenBank/DDBJ databases">
        <title>Draft Genome Sequence of extremely halophilic bacteria Halorhodospira halochloris.</title>
        <authorList>
            <person name="Singh K.S."/>
        </authorList>
    </citation>
    <scope>NUCLEOTIDE SEQUENCE [LARGE SCALE GENOMIC DNA]</scope>
    <source>
        <strain evidence="2">A</strain>
    </source>
</reference>
<dbReference type="EMBL" id="CP007268">
    <property type="protein sequence ID" value="AHK78609.1"/>
    <property type="molecule type" value="Genomic_DNA"/>
</dbReference>
<dbReference type="InterPro" id="IPR007362">
    <property type="entry name" value="DUF429"/>
</dbReference>
<dbReference type="KEGG" id="hhc:M911_04780"/>
<dbReference type="OrthoDB" id="9801824at2"/>
<dbReference type="PIRSF" id="PIRSF018008">
    <property type="entry name" value="UCP018008"/>
    <property type="match status" value="1"/>
</dbReference>
<organism evidence="1 2">
    <name type="scientific">Ectothiorhodospira haloalkaliphila</name>
    <dbReference type="NCBI Taxonomy" id="421628"/>
    <lineage>
        <taxon>Bacteria</taxon>
        <taxon>Pseudomonadati</taxon>
        <taxon>Pseudomonadota</taxon>
        <taxon>Gammaproteobacteria</taxon>
        <taxon>Chromatiales</taxon>
        <taxon>Ectothiorhodospiraceae</taxon>
        <taxon>Ectothiorhodospira</taxon>
    </lineage>
</organism>
<dbReference type="HOGENOM" id="CLU_936490_0_0_6"/>
<dbReference type="Proteomes" id="UP000019442">
    <property type="component" value="Chromosome"/>
</dbReference>
<protein>
    <recommendedName>
        <fullName evidence="3">DUF429 domain-containing protein</fullName>
    </recommendedName>
</protein>
<name>W8KFT6_9GAMM</name>
<dbReference type="InterPro" id="IPR008306">
    <property type="entry name" value="UCP018008"/>
</dbReference>
<keyword evidence="2" id="KW-1185">Reference proteome</keyword>
<evidence type="ECO:0000313" key="1">
    <source>
        <dbReference type="EMBL" id="AHK78609.1"/>
    </source>
</evidence>
<gene>
    <name evidence="1" type="ORF">M911_04780</name>
</gene>